<evidence type="ECO:0000313" key="2">
    <source>
        <dbReference type="Proteomes" id="UP000805193"/>
    </source>
</evidence>
<dbReference type="Proteomes" id="UP000805193">
    <property type="component" value="Unassembled WGS sequence"/>
</dbReference>
<accession>A0AC60Q9W2</accession>
<name>A0AC60Q9W2_IXOPE</name>
<proteinExistence type="predicted"/>
<comment type="caution">
    <text evidence="1">The sequence shown here is derived from an EMBL/GenBank/DDBJ whole genome shotgun (WGS) entry which is preliminary data.</text>
</comment>
<gene>
    <name evidence="1" type="ORF">HPB47_023251</name>
</gene>
<keyword evidence="2" id="KW-1185">Reference proteome</keyword>
<evidence type="ECO:0000313" key="1">
    <source>
        <dbReference type="EMBL" id="KAG0429823.1"/>
    </source>
</evidence>
<reference evidence="1 2" key="1">
    <citation type="journal article" date="2020" name="Cell">
        <title>Large-Scale Comparative Analyses of Tick Genomes Elucidate Their Genetic Diversity and Vector Capacities.</title>
        <authorList>
            <consortium name="Tick Genome and Microbiome Consortium (TIGMIC)"/>
            <person name="Jia N."/>
            <person name="Wang J."/>
            <person name="Shi W."/>
            <person name="Du L."/>
            <person name="Sun Y."/>
            <person name="Zhan W."/>
            <person name="Jiang J.F."/>
            <person name="Wang Q."/>
            <person name="Zhang B."/>
            <person name="Ji P."/>
            <person name="Bell-Sakyi L."/>
            <person name="Cui X.M."/>
            <person name="Yuan T.T."/>
            <person name="Jiang B.G."/>
            <person name="Yang W.F."/>
            <person name="Lam T.T."/>
            <person name="Chang Q.C."/>
            <person name="Ding S.J."/>
            <person name="Wang X.J."/>
            <person name="Zhu J.G."/>
            <person name="Ruan X.D."/>
            <person name="Zhao L."/>
            <person name="Wei J.T."/>
            <person name="Ye R.Z."/>
            <person name="Que T.C."/>
            <person name="Du C.H."/>
            <person name="Zhou Y.H."/>
            <person name="Cheng J.X."/>
            <person name="Dai P.F."/>
            <person name="Guo W.B."/>
            <person name="Han X.H."/>
            <person name="Huang E.J."/>
            <person name="Li L.F."/>
            <person name="Wei W."/>
            <person name="Gao Y.C."/>
            <person name="Liu J.Z."/>
            <person name="Shao H.Z."/>
            <person name="Wang X."/>
            <person name="Wang C.C."/>
            <person name="Yang T.C."/>
            <person name="Huo Q.B."/>
            <person name="Li W."/>
            <person name="Chen H.Y."/>
            <person name="Chen S.E."/>
            <person name="Zhou L.G."/>
            <person name="Ni X.B."/>
            <person name="Tian J.H."/>
            <person name="Sheng Y."/>
            <person name="Liu T."/>
            <person name="Pan Y.S."/>
            <person name="Xia L.Y."/>
            <person name="Li J."/>
            <person name="Zhao F."/>
            <person name="Cao W.C."/>
        </authorList>
    </citation>
    <scope>NUCLEOTIDE SEQUENCE [LARGE SCALE GENOMIC DNA]</scope>
    <source>
        <strain evidence="1">Iper-2018</strain>
    </source>
</reference>
<protein>
    <submittedName>
        <fullName evidence="1">Uncharacterized protein</fullName>
    </submittedName>
</protein>
<sequence>MLGSPKATSPPSSGSGRSRTPANTTDGMFHPSLEIDLDNVTYSVNDPTLPWRILEYFSSLQIEVSYVANIEKRKLYSEYLFKKMNVYLYSVGGTGTTVKLKSPGALSPEFFVDMVNHLSTFLVLMMTAMLFWYVGYLGYWCFRSQSELARTSWSDVVVESSPRLRRSARLREIGWLGT</sequence>
<organism evidence="1 2">
    <name type="scientific">Ixodes persulcatus</name>
    <name type="common">Taiga tick</name>
    <dbReference type="NCBI Taxonomy" id="34615"/>
    <lineage>
        <taxon>Eukaryota</taxon>
        <taxon>Metazoa</taxon>
        <taxon>Ecdysozoa</taxon>
        <taxon>Arthropoda</taxon>
        <taxon>Chelicerata</taxon>
        <taxon>Arachnida</taxon>
        <taxon>Acari</taxon>
        <taxon>Parasitiformes</taxon>
        <taxon>Ixodida</taxon>
        <taxon>Ixodoidea</taxon>
        <taxon>Ixodidae</taxon>
        <taxon>Ixodinae</taxon>
        <taxon>Ixodes</taxon>
    </lineage>
</organism>
<dbReference type="EMBL" id="JABSTQ010009377">
    <property type="protein sequence ID" value="KAG0429823.1"/>
    <property type="molecule type" value="Genomic_DNA"/>
</dbReference>